<protein>
    <submittedName>
        <fullName evidence="1">Uncharacterized protein</fullName>
    </submittedName>
</protein>
<sequence>MRAIKDRIARPAYRLANHLKRASIPRTANQPISPGTYNLKYSLTGHGNSAVSLLEVQIQKLTLTEERSGKISPKASNEQALHVSSIHDSSLQIDINSAPPADTKPMRNNHQLVTLDNSKRRRNKVPVNKERRRFIISDWFFNPTAGHSAGTISHNATADSATTA</sequence>
<dbReference type="AlphaFoldDB" id="A0A2Z7BBM9"/>
<gene>
    <name evidence="1" type="ORF">F511_22142</name>
</gene>
<organism evidence="1 2">
    <name type="scientific">Dorcoceras hygrometricum</name>
    <dbReference type="NCBI Taxonomy" id="472368"/>
    <lineage>
        <taxon>Eukaryota</taxon>
        <taxon>Viridiplantae</taxon>
        <taxon>Streptophyta</taxon>
        <taxon>Embryophyta</taxon>
        <taxon>Tracheophyta</taxon>
        <taxon>Spermatophyta</taxon>
        <taxon>Magnoliopsida</taxon>
        <taxon>eudicotyledons</taxon>
        <taxon>Gunneridae</taxon>
        <taxon>Pentapetalae</taxon>
        <taxon>asterids</taxon>
        <taxon>lamiids</taxon>
        <taxon>Lamiales</taxon>
        <taxon>Gesneriaceae</taxon>
        <taxon>Didymocarpoideae</taxon>
        <taxon>Trichosporeae</taxon>
        <taxon>Loxocarpinae</taxon>
        <taxon>Dorcoceras</taxon>
    </lineage>
</organism>
<dbReference type="EMBL" id="KV009394">
    <property type="protein sequence ID" value="KZV29316.1"/>
    <property type="molecule type" value="Genomic_DNA"/>
</dbReference>
<proteinExistence type="predicted"/>
<dbReference type="Proteomes" id="UP000250235">
    <property type="component" value="Unassembled WGS sequence"/>
</dbReference>
<keyword evidence="2" id="KW-1185">Reference proteome</keyword>
<reference evidence="1 2" key="1">
    <citation type="journal article" date="2015" name="Proc. Natl. Acad. Sci. U.S.A.">
        <title>The resurrection genome of Boea hygrometrica: A blueprint for survival of dehydration.</title>
        <authorList>
            <person name="Xiao L."/>
            <person name="Yang G."/>
            <person name="Zhang L."/>
            <person name="Yang X."/>
            <person name="Zhao S."/>
            <person name="Ji Z."/>
            <person name="Zhou Q."/>
            <person name="Hu M."/>
            <person name="Wang Y."/>
            <person name="Chen M."/>
            <person name="Xu Y."/>
            <person name="Jin H."/>
            <person name="Xiao X."/>
            <person name="Hu G."/>
            <person name="Bao F."/>
            <person name="Hu Y."/>
            <person name="Wan P."/>
            <person name="Li L."/>
            <person name="Deng X."/>
            <person name="Kuang T."/>
            <person name="Xiang C."/>
            <person name="Zhu J.K."/>
            <person name="Oliver M.J."/>
            <person name="He Y."/>
        </authorList>
    </citation>
    <scope>NUCLEOTIDE SEQUENCE [LARGE SCALE GENOMIC DNA]</scope>
    <source>
        <strain evidence="2">cv. XS01</strain>
    </source>
</reference>
<evidence type="ECO:0000313" key="2">
    <source>
        <dbReference type="Proteomes" id="UP000250235"/>
    </source>
</evidence>
<accession>A0A2Z7BBM9</accession>
<name>A0A2Z7BBM9_9LAMI</name>
<evidence type="ECO:0000313" key="1">
    <source>
        <dbReference type="EMBL" id="KZV29316.1"/>
    </source>
</evidence>